<feature type="domain" description="C2H2-type" evidence="2">
    <location>
        <begin position="21"/>
        <end position="48"/>
    </location>
</feature>
<dbReference type="AlphaFoldDB" id="A0A482X1M9"/>
<evidence type="ECO:0000313" key="3">
    <source>
        <dbReference type="EMBL" id="RZF39486.1"/>
    </source>
</evidence>
<dbReference type="Proteomes" id="UP000291343">
    <property type="component" value="Unassembled WGS sequence"/>
</dbReference>
<dbReference type="Gene3D" id="3.30.160.60">
    <property type="entry name" value="Classic Zinc Finger"/>
    <property type="match status" value="1"/>
</dbReference>
<protein>
    <recommendedName>
        <fullName evidence="2">C2H2-type domain-containing protein</fullName>
    </recommendedName>
</protein>
<keyword evidence="1" id="KW-0479">Metal-binding</keyword>
<keyword evidence="1" id="KW-0863">Zinc-finger</keyword>
<evidence type="ECO:0000256" key="1">
    <source>
        <dbReference type="PROSITE-ProRule" id="PRU00042"/>
    </source>
</evidence>
<dbReference type="OrthoDB" id="10004641at2759"/>
<gene>
    <name evidence="3" type="ORF">LSTR_LSTR001007</name>
</gene>
<dbReference type="EMBL" id="QKKF02019844">
    <property type="protein sequence ID" value="RZF39486.1"/>
    <property type="molecule type" value="Genomic_DNA"/>
</dbReference>
<dbReference type="PROSITE" id="PS50157">
    <property type="entry name" value="ZINC_FINGER_C2H2_2"/>
    <property type="match status" value="1"/>
</dbReference>
<dbReference type="InterPro" id="IPR036236">
    <property type="entry name" value="Znf_C2H2_sf"/>
</dbReference>
<organism evidence="3 4">
    <name type="scientific">Laodelphax striatellus</name>
    <name type="common">Small brown planthopper</name>
    <name type="synonym">Delphax striatella</name>
    <dbReference type="NCBI Taxonomy" id="195883"/>
    <lineage>
        <taxon>Eukaryota</taxon>
        <taxon>Metazoa</taxon>
        <taxon>Ecdysozoa</taxon>
        <taxon>Arthropoda</taxon>
        <taxon>Hexapoda</taxon>
        <taxon>Insecta</taxon>
        <taxon>Pterygota</taxon>
        <taxon>Neoptera</taxon>
        <taxon>Paraneoptera</taxon>
        <taxon>Hemiptera</taxon>
        <taxon>Auchenorrhyncha</taxon>
        <taxon>Fulgoroidea</taxon>
        <taxon>Delphacidae</taxon>
        <taxon>Criomorphinae</taxon>
        <taxon>Laodelphax</taxon>
    </lineage>
</organism>
<dbReference type="InterPro" id="IPR013087">
    <property type="entry name" value="Znf_C2H2_type"/>
</dbReference>
<reference evidence="3 4" key="1">
    <citation type="journal article" date="2017" name="Gigascience">
        <title>Genome sequence of the small brown planthopper, Laodelphax striatellus.</title>
        <authorList>
            <person name="Zhu J."/>
            <person name="Jiang F."/>
            <person name="Wang X."/>
            <person name="Yang P."/>
            <person name="Bao Y."/>
            <person name="Zhao W."/>
            <person name="Wang W."/>
            <person name="Lu H."/>
            <person name="Wang Q."/>
            <person name="Cui N."/>
            <person name="Li J."/>
            <person name="Chen X."/>
            <person name="Luo L."/>
            <person name="Yu J."/>
            <person name="Kang L."/>
            <person name="Cui F."/>
        </authorList>
    </citation>
    <scope>NUCLEOTIDE SEQUENCE [LARGE SCALE GENOMIC DNA]</scope>
    <source>
        <strain evidence="3">Lst14</strain>
    </source>
</reference>
<dbReference type="SMR" id="A0A482X1M9"/>
<keyword evidence="4" id="KW-1185">Reference proteome</keyword>
<dbReference type="SMART" id="SM00355">
    <property type="entry name" value="ZnF_C2H2"/>
    <property type="match status" value="2"/>
</dbReference>
<name>A0A482X1M9_LAOST</name>
<dbReference type="SUPFAM" id="SSF57667">
    <property type="entry name" value="beta-beta-alpha zinc fingers"/>
    <property type="match status" value="1"/>
</dbReference>
<sequence length="84" mass="9831">MEGNIFLDLLETDGSKSSRIYECDTCLKSYNQLASLYRHKKHECGKQPHFYCPFCPHMSKRKDNFNSHMIRKHANHLKATLASE</sequence>
<accession>A0A482X1M9</accession>
<keyword evidence="1" id="KW-0862">Zinc</keyword>
<comment type="caution">
    <text evidence="3">The sequence shown here is derived from an EMBL/GenBank/DDBJ whole genome shotgun (WGS) entry which is preliminary data.</text>
</comment>
<proteinExistence type="predicted"/>
<evidence type="ECO:0000313" key="4">
    <source>
        <dbReference type="Proteomes" id="UP000291343"/>
    </source>
</evidence>
<dbReference type="GO" id="GO:0008270">
    <property type="term" value="F:zinc ion binding"/>
    <property type="evidence" value="ECO:0007669"/>
    <property type="project" value="UniProtKB-KW"/>
</dbReference>
<dbReference type="InParanoid" id="A0A482X1M9"/>
<dbReference type="Pfam" id="PF00096">
    <property type="entry name" value="zf-C2H2"/>
    <property type="match status" value="1"/>
</dbReference>
<evidence type="ECO:0000259" key="2">
    <source>
        <dbReference type="PROSITE" id="PS50157"/>
    </source>
</evidence>